<keyword evidence="2" id="KW-0418">Kinase</keyword>
<evidence type="ECO:0000259" key="1">
    <source>
        <dbReference type="Pfam" id="PF07714"/>
    </source>
</evidence>
<dbReference type="OrthoDB" id="4062651at2759"/>
<keyword evidence="3" id="KW-1185">Reference proteome</keyword>
<dbReference type="InterPro" id="IPR011009">
    <property type="entry name" value="Kinase-like_dom_sf"/>
</dbReference>
<name>A0A2U1LKZ6_ARTAN</name>
<organism evidence="2 3">
    <name type="scientific">Artemisia annua</name>
    <name type="common">Sweet wormwood</name>
    <dbReference type="NCBI Taxonomy" id="35608"/>
    <lineage>
        <taxon>Eukaryota</taxon>
        <taxon>Viridiplantae</taxon>
        <taxon>Streptophyta</taxon>
        <taxon>Embryophyta</taxon>
        <taxon>Tracheophyta</taxon>
        <taxon>Spermatophyta</taxon>
        <taxon>Magnoliopsida</taxon>
        <taxon>eudicotyledons</taxon>
        <taxon>Gunneridae</taxon>
        <taxon>Pentapetalae</taxon>
        <taxon>asterids</taxon>
        <taxon>campanulids</taxon>
        <taxon>Asterales</taxon>
        <taxon>Asteraceae</taxon>
        <taxon>Asteroideae</taxon>
        <taxon>Anthemideae</taxon>
        <taxon>Artemisiinae</taxon>
        <taxon>Artemisia</taxon>
    </lineage>
</organism>
<dbReference type="PANTHER" id="PTHR23257:SF963">
    <property type="entry name" value="AT08303P"/>
    <property type="match status" value="1"/>
</dbReference>
<gene>
    <name evidence="2" type="ORF">CTI12_AA460330</name>
</gene>
<keyword evidence="2" id="KW-0808">Transferase</keyword>
<dbReference type="InterPro" id="IPR001245">
    <property type="entry name" value="Ser-Thr/Tyr_kinase_cat_dom"/>
</dbReference>
<sequence length="129" mass="14692">MIICALYLRLLLYDKGLFIGWSVRIAEHLLLVLEWTGVDNCHIEIVSSDHNDTSAENTEFWCEDDILSEVHHPNVMAFYGVVQDGTDVTLTTIIEFMGDGSLRHVLLCKDGCWRLAVDGDYRSRHPVVQ</sequence>
<evidence type="ECO:0000313" key="3">
    <source>
        <dbReference type="Proteomes" id="UP000245207"/>
    </source>
</evidence>
<proteinExistence type="predicted"/>
<dbReference type="AlphaFoldDB" id="A0A2U1LKZ6"/>
<evidence type="ECO:0000313" key="2">
    <source>
        <dbReference type="EMBL" id="PWA49662.1"/>
    </source>
</evidence>
<dbReference type="GO" id="GO:0004672">
    <property type="term" value="F:protein kinase activity"/>
    <property type="evidence" value="ECO:0007669"/>
    <property type="project" value="InterPro"/>
</dbReference>
<dbReference type="InterPro" id="IPR050167">
    <property type="entry name" value="Ser_Thr_protein_kinase"/>
</dbReference>
<dbReference type="Pfam" id="PF07714">
    <property type="entry name" value="PK_Tyr_Ser-Thr"/>
    <property type="match status" value="1"/>
</dbReference>
<dbReference type="STRING" id="35608.A0A2U1LKZ6"/>
<dbReference type="GO" id="GO:0007165">
    <property type="term" value="P:signal transduction"/>
    <property type="evidence" value="ECO:0007669"/>
    <property type="project" value="TreeGrafter"/>
</dbReference>
<comment type="caution">
    <text evidence="2">The sequence shown here is derived from an EMBL/GenBank/DDBJ whole genome shotgun (WGS) entry which is preliminary data.</text>
</comment>
<dbReference type="SUPFAM" id="SSF56112">
    <property type="entry name" value="Protein kinase-like (PK-like)"/>
    <property type="match status" value="1"/>
</dbReference>
<protein>
    <submittedName>
        <fullName evidence="2">Serine/threonine-protein kinase pakA</fullName>
    </submittedName>
</protein>
<dbReference type="Proteomes" id="UP000245207">
    <property type="component" value="Unassembled WGS sequence"/>
</dbReference>
<accession>A0A2U1LKZ6</accession>
<dbReference type="GO" id="GO:0005737">
    <property type="term" value="C:cytoplasm"/>
    <property type="evidence" value="ECO:0007669"/>
    <property type="project" value="TreeGrafter"/>
</dbReference>
<dbReference type="PANTHER" id="PTHR23257">
    <property type="entry name" value="SERINE-THREONINE PROTEIN KINASE"/>
    <property type="match status" value="1"/>
</dbReference>
<dbReference type="EMBL" id="PKPP01008832">
    <property type="protein sequence ID" value="PWA49662.1"/>
    <property type="molecule type" value="Genomic_DNA"/>
</dbReference>
<reference evidence="2 3" key="1">
    <citation type="journal article" date="2018" name="Mol. Plant">
        <title>The genome of Artemisia annua provides insight into the evolution of Asteraceae family and artemisinin biosynthesis.</title>
        <authorList>
            <person name="Shen Q."/>
            <person name="Zhang L."/>
            <person name="Liao Z."/>
            <person name="Wang S."/>
            <person name="Yan T."/>
            <person name="Shi P."/>
            <person name="Liu M."/>
            <person name="Fu X."/>
            <person name="Pan Q."/>
            <person name="Wang Y."/>
            <person name="Lv Z."/>
            <person name="Lu X."/>
            <person name="Zhang F."/>
            <person name="Jiang W."/>
            <person name="Ma Y."/>
            <person name="Chen M."/>
            <person name="Hao X."/>
            <person name="Li L."/>
            <person name="Tang Y."/>
            <person name="Lv G."/>
            <person name="Zhou Y."/>
            <person name="Sun X."/>
            <person name="Brodelius P.E."/>
            <person name="Rose J.K.C."/>
            <person name="Tang K."/>
        </authorList>
    </citation>
    <scope>NUCLEOTIDE SEQUENCE [LARGE SCALE GENOMIC DNA]</scope>
    <source>
        <strain evidence="3">cv. Huhao1</strain>
        <tissue evidence="2">Leaf</tissue>
    </source>
</reference>
<feature type="domain" description="Serine-threonine/tyrosine-protein kinase catalytic" evidence="1">
    <location>
        <begin position="45"/>
        <end position="108"/>
    </location>
</feature>
<dbReference type="Gene3D" id="1.10.510.10">
    <property type="entry name" value="Transferase(Phosphotransferase) domain 1"/>
    <property type="match status" value="1"/>
</dbReference>